<dbReference type="InterPro" id="IPR000160">
    <property type="entry name" value="GGDEF_dom"/>
</dbReference>
<dbReference type="Gene3D" id="3.20.20.450">
    <property type="entry name" value="EAL domain"/>
    <property type="match status" value="1"/>
</dbReference>
<dbReference type="EMBL" id="JACYFC010000002">
    <property type="protein sequence ID" value="MBD5770735.1"/>
    <property type="molecule type" value="Genomic_DNA"/>
</dbReference>
<dbReference type="SMART" id="SM00052">
    <property type="entry name" value="EAL"/>
    <property type="match status" value="1"/>
</dbReference>
<dbReference type="PANTHER" id="PTHR44757:SF2">
    <property type="entry name" value="BIOFILM ARCHITECTURE MAINTENANCE PROTEIN MBAA"/>
    <property type="match status" value="1"/>
</dbReference>
<dbReference type="SUPFAM" id="SSF141868">
    <property type="entry name" value="EAL domain-like"/>
    <property type="match status" value="1"/>
</dbReference>
<gene>
    <name evidence="4" type="ORF">IF202_06695</name>
</gene>
<dbReference type="NCBIfam" id="TIGR00254">
    <property type="entry name" value="GGDEF"/>
    <property type="match status" value="1"/>
</dbReference>
<feature type="transmembrane region" description="Helical" evidence="1">
    <location>
        <begin position="265"/>
        <end position="285"/>
    </location>
</feature>
<evidence type="ECO:0000313" key="4">
    <source>
        <dbReference type="EMBL" id="MBD5770735.1"/>
    </source>
</evidence>
<dbReference type="Proteomes" id="UP000604161">
    <property type="component" value="Unassembled WGS sequence"/>
</dbReference>
<feature type="domain" description="GGDEF" evidence="3">
    <location>
        <begin position="380"/>
        <end position="514"/>
    </location>
</feature>
<dbReference type="Gene3D" id="3.30.70.270">
    <property type="match status" value="1"/>
</dbReference>
<dbReference type="PROSITE" id="PS50887">
    <property type="entry name" value="GGDEF"/>
    <property type="match status" value="1"/>
</dbReference>
<protein>
    <submittedName>
        <fullName evidence="4">EAL domain-containing protein</fullName>
    </submittedName>
</protein>
<dbReference type="CDD" id="cd01948">
    <property type="entry name" value="EAL"/>
    <property type="match status" value="1"/>
</dbReference>
<comment type="caution">
    <text evidence="4">The sequence shown here is derived from an EMBL/GenBank/DDBJ whole genome shotgun (WGS) entry which is preliminary data.</text>
</comment>
<reference evidence="4 5" key="1">
    <citation type="submission" date="2020-09" db="EMBL/GenBank/DDBJ databases">
        <title>Marinomonas sp. nov., isolated from the cysticercosis algae of Qingdao, China.</title>
        <authorList>
            <person name="Sun X."/>
        </authorList>
    </citation>
    <scope>NUCLEOTIDE SEQUENCE [LARGE SCALE GENOMIC DNA]</scope>
    <source>
        <strain evidence="4 5">SM2066</strain>
    </source>
</reference>
<dbReference type="PANTHER" id="PTHR44757">
    <property type="entry name" value="DIGUANYLATE CYCLASE DGCP"/>
    <property type="match status" value="1"/>
</dbReference>
<proteinExistence type="predicted"/>
<feature type="transmembrane region" description="Helical" evidence="1">
    <location>
        <begin position="9"/>
        <end position="28"/>
    </location>
</feature>
<accession>A0ABR8NXH3</accession>
<dbReference type="Pfam" id="PF00990">
    <property type="entry name" value="GGDEF"/>
    <property type="match status" value="1"/>
</dbReference>
<dbReference type="Gene3D" id="3.30.450.20">
    <property type="entry name" value="PAS domain"/>
    <property type="match status" value="1"/>
</dbReference>
<dbReference type="InterPro" id="IPR001633">
    <property type="entry name" value="EAL_dom"/>
</dbReference>
<evidence type="ECO:0000256" key="1">
    <source>
        <dbReference type="SAM" id="Phobius"/>
    </source>
</evidence>
<name>A0ABR8NXH3_9GAMM</name>
<dbReference type="SUPFAM" id="SSF55073">
    <property type="entry name" value="Nucleotide cyclase"/>
    <property type="match status" value="1"/>
</dbReference>
<organism evidence="4 5">
    <name type="scientific">Marinomonas colpomeniae</name>
    <dbReference type="NCBI Taxonomy" id="2774408"/>
    <lineage>
        <taxon>Bacteria</taxon>
        <taxon>Pseudomonadati</taxon>
        <taxon>Pseudomonadota</taxon>
        <taxon>Gammaproteobacteria</taxon>
        <taxon>Oceanospirillales</taxon>
        <taxon>Oceanospirillaceae</taxon>
        <taxon>Marinomonas</taxon>
    </lineage>
</organism>
<sequence>MLSTLKGRLYFLTALVVLPTYIFIYFSFSYSRDMVQEDLLDAARLVSNQAVNNQESLVNSTESFIVSLATLPQIRQPNSEACRQFLSEITPLLNRFINIGVPNKDGMLTCSGIQLSSAIDVKDRRYVQDAMTFRRFSTSGVHIDRVLGHPTINFAYPVQKSETNSEIVGAAVVVMSLDWWGELLNSNELPKGSIAYMLDNKGQPVASYPDNIKYDPPSDLEAMWLGGDGINRVFVKRQVTDSNGDVLLTFLTGIAVDDALKSVNYRYTVMGIIFSIMVLIILILLKQFFMNAISKPLGILSDLALKLGERKHIDTTSAPATGVKEMDDLKNGFLEMAKQISDSERRVVLQSQTDSLTGISNRDALNEQLLNIIIENQGDQKIGVILLDLDNFKEVNDTRGHGIGDDVLKRIASRLVMHAPTAKLISRLGGDEFILVFESRDVNESHLLAVCEDIRNAIKEPLIISRTEIIVTASIGAALYPDDGENVKELMGAADQAMYFAKQSGRDAVRRFNWELKDALIHKTELIKDLRQAILNQEFYLLYQPIVNKHGVVLKFEALIRWQHPEKGLIAPDQFISYAEESGQIIEIGHWVIQEAKQALGAIRSVYGENIQIGVNVSPIQLSKQQDGNGLLLADLLSKESCGNGQNSLVVEITEHLLMNLDESTRDALLAFREKGIQVALDDFGTGYSSLAYIMNYDIDYLKIDQSFVQKLGEEHASQTLCEAIISMAHALGVSVIAEGVETKEQANLLIGYGCDYLQGYYFSRPIPLDQVLIFKQDKLI</sequence>
<keyword evidence="1" id="KW-1133">Transmembrane helix</keyword>
<feature type="domain" description="EAL" evidence="2">
    <location>
        <begin position="523"/>
        <end position="780"/>
    </location>
</feature>
<dbReference type="CDD" id="cd01949">
    <property type="entry name" value="GGDEF"/>
    <property type="match status" value="1"/>
</dbReference>
<dbReference type="InterPro" id="IPR035919">
    <property type="entry name" value="EAL_sf"/>
</dbReference>
<dbReference type="PROSITE" id="PS50883">
    <property type="entry name" value="EAL"/>
    <property type="match status" value="1"/>
</dbReference>
<dbReference type="InterPro" id="IPR043128">
    <property type="entry name" value="Rev_trsase/Diguanyl_cyclase"/>
</dbReference>
<keyword evidence="1" id="KW-0472">Membrane</keyword>
<evidence type="ECO:0000313" key="5">
    <source>
        <dbReference type="Proteomes" id="UP000604161"/>
    </source>
</evidence>
<dbReference type="CDD" id="cd12914">
    <property type="entry name" value="PDC1_DGC_like"/>
    <property type="match status" value="1"/>
</dbReference>
<dbReference type="SMART" id="SM00267">
    <property type="entry name" value="GGDEF"/>
    <property type="match status" value="1"/>
</dbReference>
<dbReference type="Pfam" id="PF00563">
    <property type="entry name" value="EAL"/>
    <property type="match status" value="1"/>
</dbReference>
<evidence type="ECO:0000259" key="3">
    <source>
        <dbReference type="PROSITE" id="PS50887"/>
    </source>
</evidence>
<keyword evidence="5" id="KW-1185">Reference proteome</keyword>
<dbReference type="InterPro" id="IPR029787">
    <property type="entry name" value="Nucleotide_cyclase"/>
</dbReference>
<dbReference type="InterPro" id="IPR052155">
    <property type="entry name" value="Biofilm_reg_signaling"/>
</dbReference>
<dbReference type="RefSeq" id="WP_191594115.1">
    <property type="nucleotide sequence ID" value="NZ_JACYFC010000002.1"/>
</dbReference>
<keyword evidence="1" id="KW-0812">Transmembrane</keyword>
<evidence type="ECO:0000259" key="2">
    <source>
        <dbReference type="PROSITE" id="PS50883"/>
    </source>
</evidence>